<gene>
    <name evidence="1" type="ORF">ACH49W_32735</name>
</gene>
<accession>A0ABW7XAL1</accession>
<dbReference type="PANTHER" id="PTHR38436">
    <property type="entry name" value="POLYKETIDE CYCLASE SNOAL-LIKE DOMAIN"/>
    <property type="match status" value="1"/>
</dbReference>
<evidence type="ECO:0000313" key="2">
    <source>
        <dbReference type="Proteomes" id="UP001611415"/>
    </source>
</evidence>
<dbReference type="RefSeq" id="WP_364827538.1">
    <property type="nucleotide sequence ID" value="NZ_JBFAYM010000028.1"/>
</dbReference>
<reference evidence="1 2" key="1">
    <citation type="submission" date="2024-10" db="EMBL/GenBank/DDBJ databases">
        <title>The Natural Products Discovery Center: Release of the First 8490 Sequenced Strains for Exploring Actinobacteria Biosynthetic Diversity.</title>
        <authorList>
            <person name="Kalkreuter E."/>
            <person name="Kautsar S.A."/>
            <person name="Yang D."/>
            <person name="Bader C.D."/>
            <person name="Teijaro C.N."/>
            <person name="Fluegel L."/>
            <person name="Davis C.M."/>
            <person name="Simpson J.R."/>
            <person name="Lauterbach L."/>
            <person name="Steele A.D."/>
            <person name="Gui C."/>
            <person name="Meng S."/>
            <person name="Li G."/>
            <person name="Viehrig K."/>
            <person name="Ye F."/>
            <person name="Su P."/>
            <person name="Kiefer A.F."/>
            <person name="Nichols A."/>
            <person name="Cepeda A.J."/>
            <person name="Yan W."/>
            <person name="Fan B."/>
            <person name="Jiang Y."/>
            <person name="Adhikari A."/>
            <person name="Zheng C.-J."/>
            <person name="Schuster L."/>
            <person name="Cowan T.M."/>
            <person name="Smanski M.J."/>
            <person name="Chevrette M.G."/>
            <person name="De Carvalho L.P.S."/>
            <person name="Shen B."/>
        </authorList>
    </citation>
    <scope>NUCLEOTIDE SEQUENCE [LARGE SCALE GENOMIC DNA]</scope>
    <source>
        <strain evidence="1 2">NPDC019275</strain>
    </source>
</reference>
<keyword evidence="2" id="KW-1185">Reference proteome</keyword>
<dbReference type="EMBL" id="JBIRYO010000034">
    <property type="protein sequence ID" value="MFI2478151.1"/>
    <property type="molecule type" value="Genomic_DNA"/>
</dbReference>
<organism evidence="1 2">
    <name type="scientific">Nocardia xishanensis</name>
    <dbReference type="NCBI Taxonomy" id="238964"/>
    <lineage>
        <taxon>Bacteria</taxon>
        <taxon>Bacillati</taxon>
        <taxon>Actinomycetota</taxon>
        <taxon>Actinomycetes</taxon>
        <taxon>Mycobacteriales</taxon>
        <taxon>Nocardiaceae</taxon>
        <taxon>Nocardia</taxon>
    </lineage>
</organism>
<protein>
    <submittedName>
        <fullName evidence="1">Ester cyclase</fullName>
    </submittedName>
</protein>
<dbReference type="Pfam" id="PF07366">
    <property type="entry name" value="SnoaL"/>
    <property type="match status" value="1"/>
</dbReference>
<dbReference type="Proteomes" id="UP001611415">
    <property type="component" value="Unassembled WGS sequence"/>
</dbReference>
<dbReference type="InterPro" id="IPR032710">
    <property type="entry name" value="NTF2-like_dom_sf"/>
</dbReference>
<dbReference type="InterPro" id="IPR009959">
    <property type="entry name" value="Cyclase_SnoaL-like"/>
</dbReference>
<dbReference type="PANTHER" id="PTHR38436:SF1">
    <property type="entry name" value="ESTER CYCLASE"/>
    <property type="match status" value="1"/>
</dbReference>
<dbReference type="SUPFAM" id="SSF54427">
    <property type="entry name" value="NTF2-like"/>
    <property type="match status" value="1"/>
</dbReference>
<evidence type="ECO:0000313" key="1">
    <source>
        <dbReference type="EMBL" id="MFI2478151.1"/>
    </source>
</evidence>
<sequence>MSEEANKALIRRFYQEIDAGNIDAMDELVAEDYLDHSPPPFPGIGPGREGLEQAFRMFWNATPGRHEIEDQIAEGDRVVTRITAYGRHTGDLPGIPATDHELRMTGTTIHRIEDGKIAEKWSDKDVLGLLQQLGVLPTPEGL</sequence>
<dbReference type="Gene3D" id="3.10.450.50">
    <property type="match status" value="1"/>
</dbReference>
<comment type="caution">
    <text evidence="1">The sequence shown here is derived from an EMBL/GenBank/DDBJ whole genome shotgun (WGS) entry which is preliminary data.</text>
</comment>
<name>A0ABW7XAL1_9NOCA</name>
<proteinExistence type="predicted"/>